<name>A0ABW2YGJ2_9GAMM</name>
<feature type="chain" id="PRO_5047304894" evidence="1">
    <location>
        <begin position="27"/>
        <end position="746"/>
    </location>
</feature>
<keyword evidence="1" id="KW-0732">Signal</keyword>
<dbReference type="Pfam" id="PF19313">
    <property type="entry name" value="DUF5916"/>
    <property type="match status" value="1"/>
</dbReference>
<feature type="signal peptide" evidence="1">
    <location>
        <begin position="1"/>
        <end position="26"/>
    </location>
</feature>
<evidence type="ECO:0000313" key="3">
    <source>
        <dbReference type="EMBL" id="MFD0727556.1"/>
    </source>
</evidence>
<protein>
    <submittedName>
        <fullName evidence="3">DUF5916 domain-containing protein</fullName>
    </submittedName>
</protein>
<dbReference type="RefSeq" id="WP_386826338.1">
    <property type="nucleotide sequence ID" value="NZ_JBHTIF010000006.1"/>
</dbReference>
<proteinExistence type="predicted"/>
<dbReference type="Gene3D" id="2.60.40.1190">
    <property type="match status" value="1"/>
</dbReference>
<sequence length="746" mass="84331">MQRKRLSYCRLSYCLAALLALGSLGAADVRAQDTLKIPRASAPPKLDDYVAGLPADRGIEISEFKQQSPGDGNPVSLETRAYLSYDEDHLYVVFVCKDDPELVRARIARRENIFGDEGVQILLDTFDDDQRAFVFAANPYGVQLDSKLTEGQGYDYNFDTQWKSNGTITKDGYVTVFEIPFKSLRFRPGEKQNWGVAIGRIIPRFSEFSYWPYITQRKQGFVQQFAPMEIDSSISPGRNISLTPTLTYRNQELLGRDRFGVPGIRRETETEVGLDAKFVIRDALAVDLTVNPDFGEVESDAPQVIVNQRFEVRFPEKRPFFLENSGFFGTPQSLFFSRRIVDPEYGARATGRFGRWAVGALAINDEAAGLPLGTDDTGHIGVLRVQRDFAKQSNVGLFLSDRRVGDVENRVYSLDSRVRLNDNWALTGQVVGSRFDNGAGISGDDRLLYAAASRSSREWSYEGEYLDIGEDFRADLGFIPRTDIRQTTHSLSYLHQFSERPWLVSAGPVFATSRTWDQDGDLQDWSAEAGYRINGRRLTSFEARLIESYELYQGFDFRKRNISLAASSDWFKWLSASVSYNHGDAVNFFPAPGVDPFLGDSRQLVTSADFKITPQFLINQQFIWTDLRTQRAINGNDAGSRAYRSTQSRTKIRYQFSKFLDARVIFDYAALDPNNTLFAAPRTKRLTTDFLVSYVLSPGTALYVGYTEQEQNLRLVGSPPVIQPTEGLNLKTGKQIFMKLTYLFNL</sequence>
<evidence type="ECO:0000313" key="4">
    <source>
        <dbReference type="Proteomes" id="UP001597110"/>
    </source>
</evidence>
<evidence type="ECO:0000259" key="2">
    <source>
        <dbReference type="Pfam" id="PF19313"/>
    </source>
</evidence>
<accession>A0ABW2YGJ2</accession>
<comment type="caution">
    <text evidence="3">The sequence shown here is derived from an EMBL/GenBank/DDBJ whole genome shotgun (WGS) entry which is preliminary data.</text>
</comment>
<evidence type="ECO:0000256" key="1">
    <source>
        <dbReference type="SAM" id="SignalP"/>
    </source>
</evidence>
<dbReference type="CDD" id="cd09618">
    <property type="entry name" value="CBM9_like_2"/>
    <property type="match status" value="1"/>
</dbReference>
<dbReference type="Proteomes" id="UP001597110">
    <property type="component" value="Unassembled WGS sequence"/>
</dbReference>
<keyword evidence="4" id="KW-1185">Reference proteome</keyword>
<gene>
    <name evidence="3" type="ORF">ACFQ0E_18335</name>
</gene>
<dbReference type="SUPFAM" id="SSF56935">
    <property type="entry name" value="Porins"/>
    <property type="match status" value="1"/>
</dbReference>
<dbReference type="EMBL" id="JBHTIF010000006">
    <property type="protein sequence ID" value="MFD0727556.1"/>
    <property type="molecule type" value="Genomic_DNA"/>
</dbReference>
<reference evidence="4" key="1">
    <citation type="journal article" date="2019" name="Int. J. Syst. Evol. Microbiol.">
        <title>The Global Catalogue of Microorganisms (GCM) 10K type strain sequencing project: providing services to taxonomists for standard genome sequencing and annotation.</title>
        <authorList>
            <consortium name="The Broad Institute Genomics Platform"/>
            <consortium name="The Broad Institute Genome Sequencing Center for Infectious Disease"/>
            <person name="Wu L."/>
            <person name="Ma J."/>
        </authorList>
    </citation>
    <scope>NUCLEOTIDE SEQUENCE [LARGE SCALE GENOMIC DNA]</scope>
    <source>
        <strain evidence="4">CCUG 55585</strain>
    </source>
</reference>
<dbReference type="InterPro" id="IPR045670">
    <property type="entry name" value="DUF5916"/>
</dbReference>
<feature type="domain" description="DUF5916" evidence="2">
    <location>
        <begin position="266"/>
        <end position="340"/>
    </location>
</feature>
<dbReference type="SUPFAM" id="SSF49344">
    <property type="entry name" value="CBD9-like"/>
    <property type="match status" value="1"/>
</dbReference>
<organism evidence="3 4">
    <name type="scientific">Lysobacter brunescens</name>
    <dbReference type="NCBI Taxonomy" id="262323"/>
    <lineage>
        <taxon>Bacteria</taxon>
        <taxon>Pseudomonadati</taxon>
        <taxon>Pseudomonadota</taxon>
        <taxon>Gammaproteobacteria</taxon>
        <taxon>Lysobacterales</taxon>
        <taxon>Lysobacteraceae</taxon>
        <taxon>Lysobacter</taxon>
    </lineage>
</organism>